<dbReference type="Proteomes" id="UP001596052">
    <property type="component" value="Unassembled WGS sequence"/>
</dbReference>
<evidence type="ECO:0000313" key="2">
    <source>
        <dbReference type="EMBL" id="MFC5457121.1"/>
    </source>
</evidence>
<feature type="transmembrane region" description="Helical" evidence="1">
    <location>
        <begin position="99"/>
        <end position="119"/>
    </location>
</feature>
<accession>A0ABW0KVS7</accession>
<keyword evidence="1" id="KW-1133">Transmembrane helix</keyword>
<reference evidence="3" key="1">
    <citation type="journal article" date="2019" name="Int. J. Syst. Evol. Microbiol.">
        <title>The Global Catalogue of Microorganisms (GCM) 10K type strain sequencing project: providing services to taxonomists for standard genome sequencing and annotation.</title>
        <authorList>
            <consortium name="The Broad Institute Genomics Platform"/>
            <consortium name="The Broad Institute Genome Sequencing Center for Infectious Disease"/>
            <person name="Wu L."/>
            <person name="Ma J."/>
        </authorList>
    </citation>
    <scope>NUCLEOTIDE SEQUENCE [LARGE SCALE GENOMIC DNA]</scope>
    <source>
        <strain evidence="3">CGMCC 4.1469</strain>
    </source>
</reference>
<organism evidence="2 3">
    <name type="scientific">Prosthecobacter fluviatilis</name>
    <dbReference type="NCBI Taxonomy" id="445931"/>
    <lineage>
        <taxon>Bacteria</taxon>
        <taxon>Pseudomonadati</taxon>
        <taxon>Verrucomicrobiota</taxon>
        <taxon>Verrucomicrobiia</taxon>
        <taxon>Verrucomicrobiales</taxon>
        <taxon>Verrucomicrobiaceae</taxon>
        <taxon>Prosthecobacter</taxon>
    </lineage>
</organism>
<dbReference type="RefSeq" id="WP_377170080.1">
    <property type="nucleotide sequence ID" value="NZ_JBHSMQ010000008.1"/>
</dbReference>
<name>A0ABW0KVS7_9BACT</name>
<sequence length="159" mass="17653">MTNETNIGWKRWLLAVVDGAFFGWFLFIALHAALNLIQISEWVWSSRPENLQPPLTIWVNFILPDEAWSMVSGILAFSFGFALISLTSNEAPTSRLFRWAVICVLTVLFGLSLPAMAAFKNLSGGPDGHTSDEVLFVALALSVLVYGITRCRRLSHPQA</sequence>
<feature type="transmembrane region" description="Helical" evidence="1">
    <location>
        <begin position="67"/>
        <end position="87"/>
    </location>
</feature>
<protein>
    <submittedName>
        <fullName evidence="2">Uncharacterized protein</fullName>
    </submittedName>
</protein>
<gene>
    <name evidence="2" type="ORF">ACFQDI_19795</name>
</gene>
<evidence type="ECO:0000313" key="3">
    <source>
        <dbReference type="Proteomes" id="UP001596052"/>
    </source>
</evidence>
<proteinExistence type="predicted"/>
<dbReference type="EMBL" id="JBHSMQ010000008">
    <property type="protein sequence ID" value="MFC5457121.1"/>
    <property type="molecule type" value="Genomic_DNA"/>
</dbReference>
<evidence type="ECO:0000256" key="1">
    <source>
        <dbReference type="SAM" id="Phobius"/>
    </source>
</evidence>
<keyword evidence="3" id="KW-1185">Reference proteome</keyword>
<comment type="caution">
    <text evidence="2">The sequence shown here is derived from an EMBL/GenBank/DDBJ whole genome shotgun (WGS) entry which is preliminary data.</text>
</comment>
<keyword evidence="1" id="KW-0472">Membrane</keyword>
<feature type="transmembrane region" description="Helical" evidence="1">
    <location>
        <begin position="134"/>
        <end position="151"/>
    </location>
</feature>
<feature type="transmembrane region" description="Helical" evidence="1">
    <location>
        <begin position="12"/>
        <end position="34"/>
    </location>
</feature>
<keyword evidence="1" id="KW-0812">Transmembrane</keyword>